<evidence type="ECO:0000313" key="3">
    <source>
        <dbReference type="Proteomes" id="UP000235786"/>
    </source>
</evidence>
<dbReference type="OrthoDB" id="5986190at2759"/>
<dbReference type="Proteomes" id="UP000235786">
    <property type="component" value="Unassembled WGS sequence"/>
</dbReference>
<name>A0A2J6R2U0_HYAVF</name>
<organism evidence="2 3">
    <name type="scientific">Hyaloscypha variabilis (strain UAMH 11265 / GT02V1 / F)</name>
    <name type="common">Meliniomyces variabilis</name>
    <dbReference type="NCBI Taxonomy" id="1149755"/>
    <lineage>
        <taxon>Eukaryota</taxon>
        <taxon>Fungi</taxon>
        <taxon>Dikarya</taxon>
        <taxon>Ascomycota</taxon>
        <taxon>Pezizomycotina</taxon>
        <taxon>Leotiomycetes</taxon>
        <taxon>Helotiales</taxon>
        <taxon>Hyaloscyphaceae</taxon>
        <taxon>Hyaloscypha</taxon>
        <taxon>Hyaloscypha variabilis</taxon>
    </lineage>
</organism>
<accession>A0A2J6R2U0</accession>
<reference evidence="2 3" key="1">
    <citation type="submission" date="2016-04" db="EMBL/GenBank/DDBJ databases">
        <title>A degradative enzymes factory behind the ericoid mycorrhizal symbiosis.</title>
        <authorList>
            <consortium name="DOE Joint Genome Institute"/>
            <person name="Martino E."/>
            <person name="Morin E."/>
            <person name="Grelet G."/>
            <person name="Kuo A."/>
            <person name="Kohler A."/>
            <person name="Daghino S."/>
            <person name="Barry K."/>
            <person name="Choi C."/>
            <person name="Cichocki N."/>
            <person name="Clum A."/>
            <person name="Copeland A."/>
            <person name="Hainaut M."/>
            <person name="Haridas S."/>
            <person name="Labutti K."/>
            <person name="Lindquist E."/>
            <person name="Lipzen A."/>
            <person name="Khouja H.-R."/>
            <person name="Murat C."/>
            <person name="Ohm R."/>
            <person name="Olson A."/>
            <person name="Spatafora J."/>
            <person name="Veneault-Fourrey C."/>
            <person name="Henrissat B."/>
            <person name="Grigoriev I."/>
            <person name="Martin F."/>
            <person name="Perotto S."/>
        </authorList>
    </citation>
    <scope>NUCLEOTIDE SEQUENCE [LARGE SCALE GENOMIC DNA]</scope>
    <source>
        <strain evidence="2 3">F</strain>
    </source>
</reference>
<sequence length="54" mass="6522">MSLDDMSARSRLAREWEAHRDIITRLYLDENRNLEEVRTILALEHGFKATQRMY</sequence>
<dbReference type="PANTHER" id="PTHR38788">
    <property type="entry name" value="CLR5 DOMAIN-CONTAINING PROTEIN"/>
    <property type="match status" value="1"/>
</dbReference>
<feature type="domain" description="Clr5" evidence="1">
    <location>
        <begin position="14"/>
        <end position="54"/>
    </location>
</feature>
<proteinExistence type="predicted"/>
<dbReference type="InterPro" id="IPR025676">
    <property type="entry name" value="Clr5_dom"/>
</dbReference>
<dbReference type="PANTHER" id="PTHR38788:SF3">
    <property type="entry name" value="CLR5 DOMAIN-CONTAINING PROTEIN"/>
    <property type="match status" value="1"/>
</dbReference>
<keyword evidence="3" id="KW-1185">Reference proteome</keyword>
<evidence type="ECO:0000259" key="1">
    <source>
        <dbReference type="Pfam" id="PF14420"/>
    </source>
</evidence>
<dbReference type="EMBL" id="KZ613957">
    <property type="protein sequence ID" value="PMD32840.1"/>
    <property type="molecule type" value="Genomic_DNA"/>
</dbReference>
<evidence type="ECO:0000313" key="2">
    <source>
        <dbReference type="EMBL" id="PMD32840.1"/>
    </source>
</evidence>
<gene>
    <name evidence="2" type="ORF">L207DRAFT_518269</name>
</gene>
<protein>
    <recommendedName>
        <fullName evidence="1">Clr5 domain-containing protein</fullName>
    </recommendedName>
</protein>
<dbReference type="Pfam" id="PF14420">
    <property type="entry name" value="Clr5"/>
    <property type="match status" value="1"/>
</dbReference>
<dbReference type="AlphaFoldDB" id="A0A2J6R2U0"/>